<dbReference type="PANTHER" id="PTHR34222">
    <property type="entry name" value="GAG_PRE-INTEGRS DOMAIN-CONTAINING PROTEIN"/>
    <property type="match status" value="1"/>
</dbReference>
<gene>
    <name evidence="2" type="ORF">LWI28_016878</name>
</gene>
<name>A0AAD5JDR6_ACENE</name>
<evidence type="ECO:0000313" key="3">
    <source>
        <dbReference type="Proteomes" id="UP001064489"/>
    </source>
</evidence>
<dbReference type="InterPro" id="IPR025724">
    <property type="entry name" value="GAG-pre-integrase_dom"/>
</dbReference>
<comment type="caution">
    <text evidence="2">The sequence shown here is derived from an EMBL/GenBank/DDBJ whole genome shotgun (WGS) entry which is preliminary data.</text>
</comment>
<dbReference type="PANTHER" id="PTHR34222:SF91">
    <property type="match status" value="1"/>
</dbReference>
<organism evidence="2 3">
    <name type="scientific">Acer negundo</name>
    <name type="common">Box elder</name>
    <dbReference type="NCBI Taxonomy" id="4023"/>
    <lineage>
        <taxon>Eukaryota</taxon>
        <taxon>Viridiplantae</taxon>
        <taxon>Streptophyta</taxon>
        <taxon>Embryophyta</taxon>
        <taxon>Tracheophyta</taxon>
        <taxon>Spermatophyta</taxon>
        <taxon>Magnoliopsida</taxon>
        <taxon>eudicotyledons</taxon>
        <taxon>Gunneridae</taxon>
        <taxon>Pentapetalae</taxon>
        <taxon>rosids</taxon>
        <taxon>malvids</taxon>
        <taxon>Sapindales</taxon>
        <taxon>Sapindaceae</taxon>
        <taxon>Hippocastanoideae</taxon>
        <taxon>Acereae</taxon>
        <taxon>Acer</taxon>
    </lineage>
</organism>
<evidence type="ECO:0000313" key="2">
    <source>
        <dbReference type="EMBL" id="KAI9195645.1"/>
    </source>
</evidence>
<reference evidence="2" key="2">
    <citation type="submission" date="2023-02" db="EMBL/GenBank/DDBJ databases">
        <authorList>
            <person name="Swenson N.G."/>
            <person name="Wegrzyn J.L."/>
            <person name="Mcevoy S.L."/>
        </authorList>
    </citation>
    <scope>NUCLEOTIDE SEQUENCE</scope>
    <source>
        <strain evidence="2">91603</strain>
        <tissue evidence="2">Leaf</tissue>
    </source>
</reference>
<reference evidence="2" key="1">
    <citation type="journal article" date="2022" name="Plant J.">
        <title>Strategies of tolerance reflected in two North American maple genomes.</title>
        <authorList>
            <person name="McEvoy S.L."/>
            <person name="Sezen U.U."/>
            <person name="Trouern-Trend A."/>
            <person name="McMahon S.M."/>
            <person name="Schaberg P.G."/>
            <person name="Yang J."/>
            <person name="Wegrzyn J.L."/>
            <person name="Swenson N.G."/>
        </authorList>
    </citation>
    <scope>NUCLEOTIDE SEQUENCE</scope>
    <source>
        <strain evidence="2">91603</strain>
    </source>
</reference>
<dbReference type="AlphaFoldDB" id="A0AAD5JDR6"/>
<dbReference type="Pfam" id="PF13976">
    <property type="entry name" value="gag_pre-integrs"/>
    <property type="match status" value="1"/>
</dbReference>
<feature type="domain" description="GAG-pre-integrase" evidence="1">
    <location>
        <begin position="257"/>
        <end position="313"/>
    </location>
</feature>
<evidence type="ECO:0000259" key="1">
    <source>
        <dbReference type="Pfam" id="PF13976"/>
    </source>
</evidence>
<accession>A0AAD5JDR6</accession>
<protein>
    <recommendedName>
        <fullName evidence="1">GAG-pre-integrase domain-containing protein</fullName>
    </recommendedName>
</protein>
<proteinExistence type="predicted"/>
<dbReference type="Proteomes" id="UP001064489">
    <property type="component" value="Chromosome 1"/>
</dbReference>
<keyword evidence="3" id="KW-1185">Reference proteome</keyword>
<dbReference type="EMBL" id="JAJSOW010000003">
    <property type="protein sequence ID" value="KAI9195645.1"/>
    <property type="molecule type" value="Genomic_DNA"/>
</dbReference>
<sequence>MFEKYTWACTKDGTLYREIIEQKRVFKFLLGLNQNLDEVRGRVLGTKPLPKIREVFSEVRREESRKKIMMGTKVKTEIGPSSNEGSALAIRTSAGQFGDNRLRRGRPWCDHCKKPGHIKEKCWKIHGKPVDWKPAHESRGNMVDTDIKLETSPFSKEQIEVLQKLFQQPPQTTIGSGSLAQKGNFLTAPNVRKENPNHCWIVDLGASDHMTDSVLGKMIGSVKGCSGLYILEADYNLDRQNFATKGVPFQTEHVSHKSQSSHKSRSNKDNKIMMCHYRLGHPNFMYLGKIFPSLFSNKIPSSFQCDICQLANHSRQSLPNHYYKSSQPFSMIHSDVWGPSWVNNITELDGLSHL</sequence>